<dbReference type="SUPFAM" id="SSF54995">
    <property type="entry name" value="Ribosomal protein S6"/>
    <property type="match status" value="1"/>
</dbReference>
<dbReference type="GO" id="GO:0003735">
    <property type="term" value="F:structural constituent of ribosome"/>
    <property type="evidence" value="ECO:0007669"/>
    <property type="project" value="InterPro"/>
</dbReference>
<dbReference type="PANTHER" id="PTHR21011">
    <property type="entry name" value="MITOCHONDRIAL 28S RIBOSOMAL PROTEIN S6"/>
    <property type="match status" value="1"/>
</dbReference>
<evidence type="ECO:0000313" key="2">
    <source>
        <dbReference type="EMBL" id="SVB11993.1"/>
    </source>
</evidence>
<dbReference type="GO" id="GO:0070181">
    <property type="term" value="F:small ribosomal subunit rRNA binding"/>
    <property type="evidence" value="ECO:0007669"/>
    <property type="project" value="TreeGrafter"/>
</dbReference>
<accession>A0A382BFG4</accession>
<proteinExistence type="inferred from homology"/>
<dbReference type="Pfam" id="PF01250">
    <property type="entry name" value="Ribosomal_S6"/>
    <property type="match status" value="1"/>
</dbReference>
<organism evidence="2">
    <name type="scientific">marine metagenome</name>
    <dbReference type="NCBI Taxonomy" id="408172"/>
    <lineage>
        <taxon>unclassified sequences</taxon>
        <taxon>metagenomes</taxon>
        <taxon>ecological metagenomes</taxon>
    </lineage>
</organism>
<evidence type="ECO:0000256" key="1">
    <source>
        <dbReference type="ARBA" id="ARBA00009512"/>
    </source>
</evidence>
<name>A0A382BFG4_9ZZZZ</name>
<reference evidence="2" key="1">
    <citation type="submission" date="2018-05" db="EMBL/GenBank/DDBJ databases">
        <authorList>
            <person name="Lanie J.A."/>
            <person name="Ng W.-L."/>
            <person name="Kazmierczak K.M."/>
            <person name="Andrzejewski T.M."/>
            <person name="Davidsen T.M."/>
            <person name="Wayne K.J."/>
            <person name="Tettelin H."/>
            <person name="Glass J.I."/>
            <person name="Rusch D."/>
            <person name="Podicherti R."/>
            <person name="Tsui H.-C.T."/>
            <person name="Winkler M.E."/>
        </authorList>
    </citation>
    <scope>NUCLEOTIDE SEQUENCE</scope>
</reference>
<dbReference type="InterPro" id="IPR014717">
    <property type="entry name" value="Transl_elong_EF1B/ribsomal_bS6"/>
</dbReference>
<comment type="similarity">
    <text evidence="1">Belongs to the bacterial ribosomal protein bS6 family.</text>
</comment>
<dbReference type="GO" id="GO:0006412">
    <property type="term" value="P:translation"/>
    <property type="evidence" value="ECO:0007669"/>
    <property type="project" value="InterPro"/>
</dbReference>
<gene>
    <name evidence="2" type="ORF">METZ01_LOCUS164847</name>
</gene>
<dbReference type="Gene3D" id="3.30.70.60">
    <property type="match status" value="1"/>
</dbReference>
<evidence type="ECO:0008006" key="3">
    <source>
        <dbReference type="Google" id="ProtNLM"/>
    </source>
</evidence>
<dbReference type="AlphaFoldDB" id="A0A382BFG4"/>
<dbReference type="GO" id="GO:0005737">
    <property type="term" value="C:cytoplasm"/>
    <property type="evidence" value="ECO:0007669"/>
    <property type="project" value="UniProtKB-ARBA"/>
</dbReference>
<dbReference type="HAMAP" id="MF_00360">
    <property type="entry name" value="Ribosomal_bS6"/>
    <property type="match status" value="1"/>
</dbReference>
<dbReference type="CDD" id="cd00473">
    <property type="entry name" value="bS6"/>
    <property type="match status" value="1"/>
</dbReference>
<dbReference type="GO" id="GO:0005840">
    <property type="term" value="C:ribosome"/>
    <property type="evidence" value="ECO:0007669"/>
    <property type="project" value="InterPro"/>
</dbReference>
<sequence length="121" mass="13927">MRSYQSVLILKPDIEDTRVDEALGKIGEFIKGNGGTILKTEKWGKKRLAYRVKKNRFGIYLNIYHTLEPFGVIDLEKKYKLFDLIIKFMVVSLTDDELERALGKNDEVEGEGDETAKVSER</sequence>
<dbReference type="InterPro" id="IPR000529">
    <property type="entry name" value="Ribosomal_bS6"/>
</dbReference>
<dbReference type="EMBL" id="UINC01029378">
    <property type="protein sequence ID" value="SVB11993.1"/>
    <property type="molecule type" value="Genomic_DNA"/>
</dbReference>
<dbReference type="InterPro" id="IPR035980">
    <property type="entry name" value="Ribosomal_bS6_sf"/>
</dbReference>
<dbReference type="InterPro" id="IPR020814">
    <property type="entry name" value="Ribosomal_S6_plastid/chlpt"/>
</dbReference>
<protein>
    <recommendedName>
        <fullName evidence="3">30S ribosomal protein S6</fullName>
    </recommendedName>
</protein>
<dbReference type="NCBIfam" id="TIGR00166">
    <property type="entry name" value="S6"/>
    <property type="match status" value="1"/>
</dbReference>
<dbReference type="PANTHER" id="PTHR21011:SF1">
    <property type="entry name" value="SMALL RIBOSOMAL SUBUNIT PROTEIN BS6M"/>
    <property type="match status" value="1"/>
</dbReference>